<evidence type="ECO:0000256" key="1">
    <source>
        <dbReference type="ARBA" id="ARBA00004123"/>
    </source>
</evidence>
<name>A0AAD9WBD9_PHOAM</name>
<dbReference type="AlphaFoldDB" id="A0AAD9WBD9"/>
<evidence type="ECO:0000256" key="4">
    <source>
        <dbReference type="ARBA" id="ARBA00023125"/>
    </source>
</evidence>
<dbReference type="GO" id="GO:0003700">
    <property type="term" value="F:DNA-binding transcription factor activity"/>
    <property type="evidence" value="ECO:0007669"/>
    <property type="project" value="TreeGrafter"/>
</dbReference>
<keyword evidence="2" id="KW-0862">Zinc</keyword>
<dbReference type="InterPro" id="IPR021858">
    <property type="entry name" value="Fun_TF"/>
</dbReference>
<sequence length="538" mass="60653">MGGDDRVPSCESCTKDGIACVRATNVRFRGINKSISGTFAFPEDQTWVHVDRRLTYLDETTRVIRWYEDPDCLETDQDDSWLDDGEQTGVGDSICSRGLLSSHFHDAEITSDGSPSFSDRQVPSQAATPASGSHNRALPLVTLRTETSTTHGSPETTSSRSYSTIYPLSVTPGPQHTVLTQREAALMRNFTDNMALWADITDRGRTFETEVPRRAFYHATLRYAIFAFSSRHINRHRRGQESTEALEYYDKCLNLLIPAISNPNHHVTEEVFASVAILRQYEEMDSEDRGLHLTGTTRIVNSMRGWGFTPGLREASSWLCLRQDIYISMVQESPLKTDLDAFLQSDIYTRSDDTAYAARIVVIVARILIGTSAEDLDSRTRVLNEARAELEEWYDSKPSTFTPTWSGSGNGDPGRLPEIWMLLPCHAFGLQYYHVAIILFALSEPATQKSGYNGLRENRRREGIVRKNLRTIVGLANSNQGAENLLFMARHALSVWGGVLVDKADQETVKTFLRHMQQTTSWNTEPMIASLQEQWDEF</sequence>
<keyword evidence="3" id="KW-0805">Transcription regulation</keyword>
<feature type="region of interest" description="Disordered" evidence="7">
    <location>
        <begin position="110"/>
        <end position="138"/>
    </location>
</feature>
<keyword evidence="6" id="KW-0539">Nucleus</keyword>
<dbReference type="Pfam" id="PF11951">
    <property type="entry name" value="Fungal_trans_2"/>
    <property type="match status" value="1"/>
</dbReference>
<dbReference type="GO" id="GO:0000976">
    <property type="term" value="F:transcription cis-regulatory region binding"/>
    <property type="evidence" value="ECO:0007669"/>
    <property type="project" value="TreeGrafter"/>
</dbReference>
<dbReference type="PANTHER" id="PTHR37534">
    <property type="entry name" value="TRANSCRIPTIONAL ACTIVATOR PROTEIN UGA3"/>
    <property type="match status" value="1"/>
</dbReference>
<evidence type="ECO:0000256" key="5">
    <source>
        <dbReference type="ARBA" id="ARBA00023163"/>
    </source>
</evidence>
<comment type="caution">
    <text evidence="8">The sequence shown here is derived from an EMBL/GenBank/DDBJ whole genome shotgun (WGS) entry which is preliminary data.</text>
</comment>
<accession>A0AAD9WBD9</accession>
<keyword evidence="5" id="KW-0804">Transcription</keyword>
<dbReference type="GO" id="GO:0005634">
    <property type="term" value="C:nucleus"/>
    <property type="evidence" value="ECO:0007669"/>
    <property type="project" value="UniProtKB-SubCell"/>
</dbReference>
<dbReference type="EMBL" id="JAUJFL010000001">
    <property type="protein sequence ID" value="KAK2615781.1"/>
    <property type="molecule type" value="Genomic_DNA"/>
</dbReference>
<dbReference type="CDD" id="cd12148">
    <property type="entry name" value="fungal_TF_MHR"/>
    <property type="match status" value="1"/>
</dbReference>
<dbReference type="GO" id="GO:0045944">
    <property type="term" value="P:positive regulation of transcription by RNA polymerase II"/>
    <property type="evidence" value="ECO:0007669"/>
    <property type="project" value="TreeGrafter"/>
</dbReference>
<evidence type="ECO:0000256" key="2">
    <source>
        <dbReference type="ARBA" id="ARBA00022833"/>
    </source>
</evidence>
<comment type="subcellular location">
    <subcellularLocation>
        <location evidence="1">Nucleus</location>
    </subcellularLocation>
</comment>
<evidence type="ECO:0000313" key="9">
    <source>
        <dbReference type="Proteomes" id="UP001265746"/>
    </source>
</evidence>
<evidence type="ECO:0000256" key="7">
    <source>
        <dbReference type="SAM" id="MobiDB-lite"/>
    </source>
</evidence>
<feature type="compositionally biased region" description="Polar residues" evidence="7">
    <location>
        <begin position="111"/>
        <end position="134"/>
    </location>
</feature>
<keyword evidence="9" id="KW-1185">Reference proteome</keyword>
<dbReference type="Proteomes" id="UP001265746">
    <property type="component" value="Unassembled WGS sequence"/>
</dbReference>
<proteinExistence type="predicted"/>
<gene>
    <name evidence="8" type="ORF">N8I77_002509</name>
</gene>
<evidence type="ECO:0000256" key="3">
    <source>
        <dbReference type="ARBA" id="ARBA00023015"/>
    </source>
</evidence>
<keyword evidence="4" id="KW-0238">DNA-binding</keyword>
<organism evidence="8 9">
    <name type="scientific">Phomopsis amygdali</name>
    <name type="common">Fusicoccum amygdali</name>
    <dbReference type="NCBI Taxonomy" id="1214568"/>
    <lineage>
        <taxon>Eukaryota</taxon>
        <taxon>Fungi</taxon>
        <taxon>Dikarya</taxon>
        <taxon>Ascomycota</taxon>
        <taxon>Pezizomycotina</taxon>
        <taxon>Sordariomycetes</taxon>
        <taxon>Sordariomycetidae</taxon>
        <taxon>Diaporthales</taxon>
        <taxon>Diaporthaceae</taxon>
        <taxon>Diaporthe</taxon>
    </lineage>
</organism>
<reference evidence="8" key="1">
    <citation type="submission" date="2023-06" db="EMBL/GenBank/DDBJ databases">
        <authorList>
            <person name="Noh H."/>
        </authorList>
    </citation>
    <scope>NUCLEOTIDE SEQUENCE</scope>
    <source>
        <strain evidence="8">DUCC20226</strain>
    </source>
</reference>
<evidence type="ECO:0000313" key="8">
    <source>
        <dbReference type="EMBL" id="KAK2615781.1"/>
    </source>
</evidence>
<protein>
    <submittedName>
        <fullName evidence="8">Uncharacterized protein</fullName>
    </submittedName>
</protein>
<dbReference type="PANTHER" id="PTHR37534:SF25">
    <property type="entry name" value="ZN(II)2CYS6 TRANSCRIPTION FACTOR (EUROFUNG)"/>
    <property type="match status" value="1"/>
</dbReference>
<evidence type="ECO:0000256" key="6">
    <source>
        <dbReference type="ARBA" id="ARBA00023242"/>
    </source>
</evidence>